<accession>A0A1X1CQ96</accession>
<dbReference type="CDD" id="cd08472">
    <property type="entry name" value="PBP2_CrgA_like_3"/>
    <property type="match status" value="1"/>
</dbReference>
<protein>
    <submittedName>
        <fullName evidence="6">LysR family transcriptional regulator</fullName>
    </submittedName>
</protein>
<comment type="caution">
    <text evidence="6">The sequence shown here is derived from an EMBL/GenBank/DDBJ whole genome shotgun (WGS) entry which is preliminary data.</text>
</comment>
<dbReference type="Pfam" id="PF00126">
    <property type="entry name" value="HTH_1"/>
    <property type="match status" value="1"/>
</dbReference>
<dbReference type="InterPro" id="IPR058163">
    <property type="entry name" value="LysR-type_TF_proteobact-type"/>
</dbReference>
<dbReference type="RefSeq" id="WP_084937654.1">
    <property type="nucleotide sequence ID" value="NZ_MLFR01000037.1"/>
</dbReference>
<evidence type="ECO:0000313" key="7">
    <source>
        <dbReference type="Proteomes" id="UP000193558"/>
    </source>
</evidence>
<dbReference type="GO" id="GO:0003700">
    <property type="term" value="F:DNA-binding transcription factor activity"/>
    <property type="evidence" value="ECO:0007669"/>
    <property type="project" value="InterPro"/>
</dbReference>
<proteinExistence type="inferred from homology"/>
<evidence type="ECO:0000256" key="1">
    <source>
        <dbReference type="ARBA" id="ARBA00009437"/>
    </source>
</evidence>
<sequence>MDQLMAIRAFARVVEAGNFTRAADSLDMPNATLSKLVQELEAHLGVRLLQRTTRRVTVTPEGRDYYEKALRIVRDLEDIDSAFNTESGTPRGYLRVDIGGSTARDVLIPMLPDFVARFPEIRIDLGVSDRAVDLIGDNVDCVIRGGPLSDSSLVARHLGDAEMITCASPGYLKTYGVPAYPEELKNGHRMVSYLSSQTGRAFPFRYTLKGERREIKIEHRIGINESNAHLVAAVAGLGIIQTFRYAAAADLKSGALVEILSDWRPVRYPFHVVYPQNRHLTQRLRLFIEWLREVFPTRLNG</sequence>
<organism evidence="6 7">
    <name type="scientific">Pantoea rwandensis</name>
    <dbReference type="NCBI Taxonomy" id="1076550"/>
    <lineage>
        <taxon>Bacteria</taxon>
        <taxon>Pseudomonadati</taxon>
        <taxon>Pseudomonadota</taxon>
        <taxon>Gammaproteobacteria</taxon>
        <taxon>Enterobacterales</taxon>
        <taxon>Erwiniaceae</taxon>
        <taxon>Pantoea</taxon>
    </lineage>
</organism>
<dbReference type="AlphaFoldDB" id="A0A1X1CQ96"/>
<evidence type="ECO:0000256" key="2">
    <source>
        <dbReference type="ARBA" id="ARBA00023015"/>
    </source>
</evidence>
<keyword evidence="3" id="KW-0238">DNA-binding</keyword>
<evidence type="ECO:0000259" key="5">
    <source>
        <dbReference type="PROSITE" id="PS50931"/>
    </source>
</evidence>
<keyword evidence="4" id="KW-0804">Transcription</keyword>
<keyword evidence="2" id="KW-0805">Transcription regulation</keyword>
<evidence type="ECO:0000256" key="4">
    <source>
        <dbReference type="ARBA" id="ARBA00023163"/>
    </source>
</evidence>
<dbReference type="Pfam" id="PF03466">
    <property type="entry name" value="LysR_substrate"/>
    <property type="match status" value="1"/>
</dbReference>
<comment type="similarity">
    <text evidence="1">Belongs to the LysR transcriptional regulatory family.</text>
</comment>
<dbReference type="Gene3D" id="1.10.10.10">
    <property type="entry name" value="Winged helix-like DNA-binding domain superfamily/Winged helix DNA-binding domain"/>
    <property type="match status" value="1"/>
</dbReference>
<dbReference type="SUPFAM" id="SSF53850">
    <property type="entry name" value="Periplasmic binding protein-like II"/>
    <property type="match status" value="1"/>
</dbReference>
<gene>
    <name evidence="6" type="ORF">HA51_23590</name>
</gene>
<dbReference type="GO" id="GO:0006351">
    <property type="term" value="P:DNA-templated transcription"/>
    <property type="evidence" value="ECO:0007669"/>
    <property type="project" value="TreeGrafter"/>
</dbReference>
<evidence type="ECO:0000313" key="6">
    <source>
        <dbReference type="EMBL" id="ORM66613.1"/>
    </source>
</evidence>
<dbReference type="InterPro" id="IPR000847">
    <property type="entry name" value="LysR_HTH_N"/>
</dbReference>
<dbReference type="GO" id="GO:0043565">
    <property type="term" value="F:sequence-specific DNA binding"/>
    <property type="evidence" value="ECO:0007669"/>
    <property type="project" value="TreeGrafter"/>
</dbReference>
<feature type="domain" description="HTH lysR-type" evidence="5">
    <location>
        <begin position="1"/>
        <end position="59"/>
    </location>
</feature>
<dbReference type="SUPFAM" id="SSF46785">
    <property type="entry name" value="Winged helix' DNA-binding domain"/>
    <property type="match status" value="1"/>
</dbReference>
<dbReference type="Gene3D" id="3.40.190.10">
    <property type="entry name" value="Periplasmic binding protein-like II"/>
    <property type="match status" value="2"/>
</dbReference>
<dbReference type="OrthoDB" id="9786526at2"/>
<dbReference type="InterPro" id="IPR036390">
    <property type="entry name" value="WH_DNA-bd_sf"/>
</dbReference>
<dbReference type="EMBL" id="MLFR01000037">
    <property type="protein sequence ID" value="ORM66613.1"/>
    <property type="molecule type" value="Genomic_DNA"/>
</dbReference>
<name>A0A1X1CQ96_9GAMM</name>
<dbReference type="PANTHER" id="PTHR30537:SF72">
    <property type="entry name" value="LYSR FAMILY TRANSCRIPTIONAL REGULATOR"/>
    <property type="match status" value="1"/>
</dbReference>
<evidence type="ECO:0000256" key="3">
    <source>
        <dbReference type="ARBA" id="ARBA00023125"/>
    </source>
</evidence>
<dbReference type="InterPro" id="IPR036388">
    <property type="entry name" value="WH-like_DNA-bd_sf"/>
</dbReference>
<reference evidence="6 7" key="1">
    <citation type="journal article" date="2017" name="Antonie Van Leeuwenhoek">
        <title>Phylogenomic resolution of the bacterial genus Pantoea and its relationship with Erwinia and Tatumella.</title>
        <authorList>
            <person name="Palmer M."/>
            <person name="Steenkamp E.T."/>
            <person name="Coetzee M.P."/>
            <person name="Chan W.Y."/>
            <person name="van Zyl E."/>
            <person name="De Maayer P."/>
            <person name="Coutinho T.A."/>
            <person name="Blom J."/>
            <person name="Smits T.H."/>
            <person name="Duffy B."/>
            <person name="Venter S.N."/>
        </authorList>
    </citation>
    <scope>NUCLEOTIDE SEQUENCE [LARGE SCALE GENOMIC DNA]</scope>
    <source>
        <strain evidence="6 7">LMG 26275</strain>
    </source>
</reference>
<dbReference type="InterPro" id="IPR005119">
    <property type="entry name" value="LysR_subst-bd"/>
</dbReference>
<dbReference type="PANTHER" id="PTHR30537">
    <property type="entry name" value="HTH-TYPE TRANSCRIPTIONAL REGULATOR"/>
    <property type="match status" value="1"/>
</dbReference>
<dbReference type="PROSITE" id="PS50931">
    <property type="entry name" value="HTH_LYSR"/>
    <property type="match status" value="1"/>
</dbReference>
<dbReference type="FunFam" id="1.10.10.10:FF:000001">
    <property type="entry name" value="LysR family transcriptional regulator"/>
    <property type="match status" value="1"/>
</dbReference>
<dbReference type="Proteomes" id="UP000193558">
    <property type="component" value="Unassembled WGS sequence"/>
</dbReference>